<reference evidence="1 2" key="1">
    <citation type="submission" date="2018-03" db="EMBL/GenBank/DDBJ databases">
        <title>Genomic Encyclopedia of Archaeal and Bacterial Type Strains, Phase II (KMG-II): from individual species to whole genera.</title>
        <authorList>
            <person name="Goeker M."/>
        </authorList>
    </citation>
    <scope>NUCLEOTIDE SEQUENCE [LARGE SCALE GENOMIC DNA]</scope>
    <source>
        <strain evidence="1 2">DSM 24859</strain>
    </source>
</reference>
<protein>
    <submittedName>
        <fullName evidence="1">Uncharacterized protein</fullName>
    </submittedName>
</protein>
<gene>
    <name evidence="1" type="ORF">CLV51_11066</name>
</gene>
<evidence type="ECO:0000313" key="1">
    <source>
        <dbReference type="EMBL" id="PSL42850.1"/>
    </source>
</evidence>
<organism evidence="1 2">
    <name type="scientific">Chitinophaga niastensis</name>
    <dbReference type="NCBI Taxonomy" id="536980"/>
    <lineage>
        <taxon>Bacteria</taxon>
        <taxon>Pseudomonadati</taxon>
        <taxon>Bacteroidota</taxon>
        <taxon>Chitinophagia</taxon>
        <taxon>Chitinophagales</taxon>
        <taxon>Chitinophagaceae</taxon>
        <taxon>Chitinophaga</taxon>
    </lineage>
</organism>
<dbReference type="RefSeq" id="WP_106531303.1">
    <property type="nucleotide sequence ID" value="NZ_PYAW01000010.1"/>
</dbReference>
<comment type="caution">
    <text evidence="1">The sequence shown here is derived from an EMBL/GenBank/DDBJ whole genome shotgun (WGS) entry which is preliminary data.</text>
</comment>
<keyword evidence="2" id="KW-1185">Reference proteome</keyword>
<name>A0A2P8H9J2_CHINA</name>
<dbReference type="AlphaFoldDB" id="A0A2P8H9J2"/>
<dbReference type="Proteomes" id="UP000240971">
    <property type="component" value="Unassembled WGS sequence"/>
</dbReference>
<sequence>MSEKKFPEWHNLPFRLTKSEIKHPKEVLKNLCWEYEQAEIRVLLWNWLVDTFQNESVNAGGIIGLYENIDKMVEAVFLIFSEKEV</sequence>
<accession>A0A2P8H9J2</accession>
<proteinExistence type="predicted"/>
<dbReference type="OrthoDB" id="678991at2"/>
<dbReference type="EMBL" id="PYAW01000010">
    <property type="protein sequence ID" value="PSL42850.1"/>
    <property type="molecule type" value="Genomic_DNA"/>
</dbReference>
<evidence type="ECO:0000313" key="2">
    <source>
        <dbReference type="Proteomes" id="UP000240971"/>
    </source>
</evidence>